<feature type="compositionally biased region" description="Basic and acidic residues" evidence="1">
    <location>
        <begin position="327"/>
        <end position="343"/>
    </location>
</feature>
<dbReference type="EMBL" id="PXOA01000601">
    <property type="protein sequence ID" value="RFU73803.1"/>
    <property type="molecule type" value="Genomic_DNA"/>
</dbReference>
<dbReference type="OrthoDB" id="4487429at2759"/>
<feature type="chain" id="PRO_5017445735" evidence="2">
    <location>
        <begin position="16"/>
        <end position="381"/>
    </location>
</feature>
<organism evidence="3 4">
    <name type="scientific">Trichoderma arundinaceum</name>
    <dbReference type="NCBI Taxonomy" id="490622"/>
    <lineage>
        <taxon>Eukaryota</taxon>
        <taxon>Fungi</taxon>
        <taxon>Dikarya</taxon>
        <taxon>Ascomycota</taxon>
        <taxon>Pezizomycotina</taxon>
        <taxon>Sordariomycetes</taxon>
        <taxon>Hypocreomycetidae</taxon>
        <taxon>Hypocreales</taxon>
        <taxon>Hypocreaceae</taxon>
        <taxon>Trichoderma</taxon>
    </lineage>
</organism>
<evidence type="ECO:0000256" key="1">
    <source>
        <dbReference type="SAM" id="MobiDB-lite"/>
    </source>
</evidence>
<evidence type="ECO:0000313" key="4">
    <source>
        <dbReference type="Proteomes" id="UP000266272"/>
    </source>
</evidence>
<reference evidence="3 4" key="1">
    <citation type="journal article" date="2018" name="PLoS Pathog.">
        <title>Evolution of structural diversity of trichothecenes, a family of toxins produced by plant pathogenic and entomopathogenic fungi.</title>
        <authorList>
            <person name="Proctor R.H."/>
            <person name="McCormick S.P."/>
            <person name="Kim H.S."/>
            <person name="Cardoza R.E."/>
            <person name="Stanley A.M."/>
            <person name="Lindo L."/>
            <person name="Kelly A."/>
            <person name="Brown D.W."/>
            <person name="Lee T."/>
            <person name="Vaughan M.M."/>
            <person name="Alexander N.J."/>
            <person name="Busman M."/>
            <person name="Gutierrez S."/>
        </authorList>
    </citation>
    <scope>NUCLEOTIDE SEQUENCE [LARGE SCALE GENOMIC DNA]</scope>
    <source>
        <strain evidence="3 4">IBT 40837</strain>
    </source>
</reference>
<evidence type="ECO:0000313" key="3">
    <source>
        <dbReference type="EMBL" id="RFU73803.1"/>
    </source>
</evidence>
<gene>
    <name evidence="3" type="ORF">TARUN_8449</name>
</gene>
<proteinExistence type="predicted"/>
<comment type="caution">
    <text evidence="3">The sequence shown here is derived from an EMBL/GenBank/DDBJ whole genome shotgun (WGS) entry which is preliminary data.</text>
</comment>
<evidence type="ECO:0000256" key="2">
    <source>
        <dbReference type="SAM" id="SignalP"/>
    </source>
</evidence>
<dbReference type="AlphaFoldDB" id="A0A395NDJ1"/>
<feature type="compositionally biased region" description="Low complexity" evidence="1">
    <location>
        <begin position="303"/>
        <end position="316"/>
    </location>
</feature>
<name>A0A395NDJ1_TRIAR</name>
<protein>
    <submittedName>
        <fullName evidence="3">Uncharacterized protein</fullName>
    </submittedName>
</protein>
<keyword evidence="2" id="KW-0732">Signal</keyword>
<dbReference type="Proteomes" id="UP000266272">
    <property type="component" value="Unassembled WGS sequence"/>
</dbReference>
<feature type="signal peptide" evidence="2">
    <location>
        <begin position="1"/>
        <end position="15"/>
    </location>
</feature>
<feature type="region of interest" description="Disordered" evidence="1">
    <location>
        <begin position="291"/>
        <end position="381"/>
    </location>
</feature>
<keyword evidence="4" id="KW-1185">Reference proteome</keyword>
<sequence>MILPAGLLLLPFVLAQVGFWDCMTGTELDNLGFFDRVSCCYSKSRLPDDYDYEEEEDEPQCDNPPQYRLSTGCAPGSSIKCWPSKGGIYILNDVHIVQRQFLGLDRFVTSLPRPEASKEVEDAFCNQVRKLGARWWEYMERYWDYDIEYRPGRDKHVLYIGWPASGGVWALHANEWDASDNGTGVIYNSISMEEQYVTTMAAKLAVLINAEACKTGILLADIANLINISCTTATKLQITHDEALLGAQLKSCPKAKPRRLRTHPKAPPEELHGLVGAGVVAAEDEGIMLVPLKDPKGSPPHRLTSQRTLPQPQQLRLNRRRRLLQTHQDRLVEGEAGEGRGRGSEVALGTAPLELRSQAQRDDSAATSQSKPMMQLQKLPH</sequence>
<dbReference type="STRING" id="490622.A0A395NDJ1"/>
<accession>A0A395NDJ1</accession>